<dbReference type="PROSITE" id="PS00237">
    <property type="entry name" value="G_PROTEIN_RECEP_F1_1"/>
    <property type="match status" value="1"/>
</dbReference>
<dbReference type="GO" id="GO:0005000">
    <property type="term" value="F:vasopressin receptor activity"/>
    <property type="evidence" value="ECO:0007669"/>
    <property type="project" value="InterPro"/>
</dbReference>
<evidence type="ECO:0000259" key="11">
    <source>
        <dbReference type="PROSITE" id="PS50262"/>
    </source>
</evidence>
<dbReference type="InterPro" id="IPR000276">
    <property type="entry name" value="GPCR_Rhodpsn"/>
</dbReference>
<dbReference type="SMART" id="SM01381">
    <property type="entry name" value="7TM_GPCR_Srsx"/>
    <property type="match status" value="1"/>
</dbReference>
<evidence type="ECO:0000256" key="7">
    <source>
        <dbReference type="ARBA" id="ARBA00023170"/>
    </source>
</evidence>
<proteinExistence type="inferred from homology"/>
<dbReference type="Pfam" id="PF00001">
    <property type="entry name" value="7tm_1"/>
    <property type="match status" value="1"/>
</dbReference>
<evidence type="ECO:0000313" key="13">
    <source>
        <dbReference type="RefSeq" id="XP_028037238.1"/>
    </source>
</evidence>
<gene>
    <name evidence="13" type="primary">LOC114248251</name>
</gene>
<feature type="transmembrane region" description="Helical" evidence="10">
    <location>
        <begin position="28"/>
        <end position="49"/>
    </location>
</feature>
<keyword evidence="12" id="KW-1185">Reference proteome</keyword>
<dbReference type="InterPro" id="IPR001817">
    <property type="entry name" value="Vasoprsn_rcpt"/>
</dbReference>
<comment type="similarity">
    <text evidence="10">Belongs to the G-protein coupled receptor 1 family. Vasopressin/oxytocin receptor subfamily.</text>
</comment>
<comment type="subcellular location">
    <subcellularLocation>
        <location evidence="1 10">Cell membrane</location>
        <topology evidence="1 10">Multi-pass membrane protein</topology>
    </subcellularLocation>
</comment>
<evidence type="ECO:0000256" key="3">
    <source>
        <dbReference type="ARBA" id="ARBA00022692"/>
    </source>
</evidence>
<dbReference type="Proteomes" id="UP000504629">
    <property type="component" value="Unplaced"/>
</dbReference>
<feature type="transmembrane region" description="Helical" evidence="10">
    <location>
        <begin position="190"/>
        <end position="217"/>
    </location>
</feature>
<keyword evidence="4 10" id="KW-1133">Transmembrane helix</keyword>
<feature type="domain" description="G-protein coupled receptors family 1 profile" evidence="11">
    <location>
        <begin position="43"/>
        <end position="313"/>
    </location>
</feature>
<feature type="transmembrane region" description="Helical" evidence="10">
    <location>
        <begin position="297"/>
        <end position="318"/>
    </location>
</feature>
<dbReference type="PRINTS" id="PR00237">
    <property type="entry name" value="GPCRRHODOPSN"/>
</dbReference>
<evidence type="ECO:0000313" key="12">
    <source>
        <dbReference type="Proteomes" id="UP000504629"/>
    </source>
</evidence>
<keyword evidence="2" id="KW-1003">Cell membrane</keyword>
<dbReference type="RefSeq" id="XP_028037238.1">
    <property type="nucleotide sequence ID" value="XM_028181437.1"/>
</dbReference>
<keyword evidence="7 10" id="KW-0675">Receptor</keyword>
<keyword evidence="9 10" id="KW-0807">Transducer</keyword>
<keyword evidence="6 10" id="KW-0472">Membrane</keyword>
<keyword evidence="5 10" id="KW-0297">G-protein coupled receptor</keyword>
<dbReference type="PROSITE" id="PS50262">
    <property type="entry name" value="G_PROTEIN_RECEP_F1_2"/>
    <property type="match status" value="1"/>
</dbReference>
<organism evidence="12 13">
    <name type="scientific">Bombyx mandarina</name>
    <name type="common">Wild silk moth</name>
    <name type="synonym">Wild silkworm</name>
    <dbReference type="NCBI Taxonomy" id="7092"/>
    <lineage>
        <taxon>Eukaryota</taxon>
        <taxon>Metazoa</taxon>
        <taxon>Ecdysozoa</taxon>
        <taxon>Arthropoda</taxon>
        <taxon>Hexapoda</taxon>
        <taxon>Insecta</taxon>
        <taxon>Pterygota</taxon>
        <taxon>Neoptera</taxon>
        <taxon>Endopterygota</taxon>
        <taxon>Lepidoptera</taxon>
        <taxon>Glossata</taxon>
        <taxon>Ditrysia</taxon>
        <taxon>Bombycoidea</taxon>
        <taxon>Bombycidae</taxon>
        <taxon>Bombycinae</taxon>
        <taxon>Bombyx</taxon>
    </lineage>
</organism>
<evidence type="ECO:0000256" key="10">
    <source>
        <dbReference type="RuleBase" id="RU046427"/>
    </source>
</evidence>
<evidence type="ECO:0000256" key="6">
    <source>
        <dbReference type="ARBA" id="ARBA00023136"/>
    </source>
</evidence>
<dbReference type="GO" id="GO:0005886">
    <property type="term" value="C:plasma membrane"/>
    <property type="evidence" value="ECO:0007669"/>
    <property type="project" value="UniProtKB-SubCell"/>
</dbReference>
<dbReference type="OrthoDB" id="6435638at2759"/>
<keyword evidence="3 10" id="KW-0812">Transmembrane</keyword>
<feature type="transmembrane region" description="Helical" evidence="10">
    <location>
        <begin position="61"/>
        <end position="80"/>
    </location>
</feature>
<dbReference type="AlphaFoldDB" id="A0A6J2K6J7"/>
<evidence type="ECO:0000256" key="9">
    <source>
        <dbReference type="ARBA" id="ARBA00023224"/>
    </source>
</evidence>
<dbReference type="InterPro" id="IPR017452">
    <property type="entry name" value="GPCR_Rhodpsn_7TM"/>
</dbReference>
<dbReference type="SUPFAM" id="SSF81321">
    <property type="entry name" value="Family A G protein-coupled receptor-like"/>
    <property type="match status" value="1"/>
</dbReference>
<feature type="transmembrane region" description="Helical" evidence="10">
    <location>
        <begin position="144"/>
        <end position="166"/>
    </location>
</feature>
<keyword evidence="8 10" id="KW-0325">Glycoprotein</keyword>
<dbReference type="GeneID" id="114248251"/>
<evidence type="ECO:0000256" key="2">
    <source>
        <dbReference type="ARBA" id="ARBA00022475"/>
    </source>
</evidence>
<dbReference type="PANTHER" id="PTHR45695:SF22">
    <property type="entry name" value="G-PROTEIN COUPLED RECEPTORS FAMILY 1 PROFILE DOMAIN-CONTAINING PROTEIN"/>
    <property type="match status" value="1"/>
</dbReference>
<dbReference type="KEGG" id="bman:114248251"/>
<feature type="transmembrane region" description="Helical" evidence="10">
    <location>
        <begin position="110"/>
        <end position="132"/>
    </location>
</feature>
<evidence type="ECO:0000256" key="5">
    <source>
        <dbReference type="ARBA" id="ARBA00023040"/>
    </source>
</evidence>
<dbReference type="PRINTS" id="PR00896">
    <property type="entry name" value="VASOPRESSINR"/>
</dbReference>
<name>A0A6J2K6J7_BOMMA</name>
<reference evidence="13" key="1">
    <citation type="submission" date="2025-08" db="UniProtKB">
        <authorList>
            <consortium name="RefSeq"/>
        </authorList>
    </citation>
    <scope>IDENTIFICATION</scope>
    <source>
        <tissue evidence="13">Silk gland</tissue>
    </source>
</reference>
<protein>
    <submittedName>
        <fullName evidence="13">Gonadotropin-releasing hormone II receptor-like</fullName>
    </submittedName>
</protein>
<dbReference type="SMR" id="A0A6J2K6J7"/>
<evidence type="ECO:0000256" key="8">
    <source>
        <dbReference type="ARBA" id="ARBA00023180"/>
    </source>
</evidence>
<dbReference type="CTD" id="100174939"/>
<evidence type="ECO:0000256" key="4">
    <source>
        <dbReference type="ARBA" id="ARBA00022989"/>
    </source>
</evidence>
<feature type="transmembrane region" description="Helical" evidence="10">
    <location>
        <begin position="260"/>
        <end position="282"/>
    </location>
</feature>
<evidence type="ECO:0000256" key="1">
    <source>
        <dbReference type="ARBA" id="ARBA00004651"/>
    </source>
</evidence>
<dbReference type="Gene3D" id="1.20.1070.10">
    <property type="entry name" value="Rhodopsin 7-helix transmembrane proteins"/>
    <property type="match status" value="1"/>
</dbReference>
<sequence>MDESTQMDVTACNDTTCSDTTSTPEQNFVIGVYSILLVIGAVGNVAVLISLLRNRRRKSRVSLLMTHLVIADMIVIFYFIPLEIGWRKTNAWLAGNVACKFLQVFRGFGLYLSSNVLVCISVDRFFAIIYPLRLAIARKRSKMMLYVAWAFALLLSLPQSAVFRVMEHPQIPDFKQCVSFEAFSNHQQELAYNVICLSAMYFVPLLVITICYLCIFYKISRNSKQNSEKEPPSNSRRVILRRSDQRPLVRARRRTLRMTVTIVTVFACCWFPYATMTLWYMLDWESAMRVPKRLQDFFFIMAVSNSCMDPLVYGSYTVDLRALILALRKIFCIRKEPTVLPGIKRPETITLVDQLRISQSRKRVRLSNPRDDLTTPRTSSEPFAYRAHHSFSERAIIMKPTHSCDDFTLSSPKKWYSA</sequence>
<accession>A0A6J2K6J7</accession>
<dbReference type="PANTHER" id="PTHR45695">
    <property type="entry name" value="LEUCOKININ RECEPTOR-RELATED"/>
    <property type="match status" value="1"/>
</dbReference>